<dbReference type="OrthoDB" id="8954335at2759"/>
<dbReference type="PANTHER" id="PTHR10903">
    <property type="entry name" value="GTPASE, IMAP FAMILY MEMBER-RELATED"/>
    <property type="match status" value="1"/>
</dbReference>
<dbReference type="SUPFAM" id="SSF52540">
    <property type="entry name" value="P-loop containing nucleoside triphosphate hydrolases"/>
    <property type="match status" value="2"/>
</dbReference>
<feature type="compositionally biased region" description="Acidic residues" evidence="4">
    <location>
        <begin position="429"/>
        <end position="439"/>
    </location>
</feature>
<dbReference type="InterPro" id="IPR027417">
    <property type="entry name" value="P-loop_NTPase"/>
</dbReference>
<evidence type="ECO:0000256" key="1">
    <source>
        <dbReference type="ARBA" id="ARBA00008535"/>
    </source>
</evidence>
<dbReference type="PANTHER" id="PTHR10903:SF186">
    <property type="entry name" value="GTPASE IMAP FAMILY MEMBER 4-LIKE-RELATED"/>
    <property type="match status" value="1"/>
</dbReference>
<name>A0A6P6KWM8_CARAU</name>
<dbReference type="PROSITE" id="PS51720">
    <property type="entry name" value="G_AIG1"/>
    <property type="match status" value="2"/>
</dbReference>
<dbReference type="InterPro" id="IPR045058">
    <property type="entry name" value="GIMA/IAN/Toc"/>
</dbReference>
<evidence type="ECO:0000256" key="3">
    <source>
        <dbReference type="ARBA" id="ARBA00023134"/>
    </source>
</evidence>
<evidence type="ECO:0000313" key="6">
    <source>
        <dbReference type="Proteomes" id="UP000515129"/>
    </source>
</evidence>
<dbReference type="Proteomes" id="UP000515129">
    <property type="component" value="Chromosome 3"/>
</dbReference>
<reference evidence="7" key="1">
    <citation type="submission" date="2025-08" db="UniProtKB">
        <authorList>
            <consortium name="RefSeq"/>
        </authorList>
    </citation>
    <scope>IDENTIFICATION</scope>
    <source>
        <strain evidence="7">Wakin</strain>
        <tissue evidence="7">Muscle</tissue>
    </source>
</reference>
<dbReference type="Pfam" id="PF04548">
    <property type="entry name" value="AIG1"/>
    <property type="match status" value="2"/>
</dbReference>
<feature type="domain" description="AIG1-type G" evidence="5">
    <location>
        <begin position="13"/>
        <end position="217"/>
    </location>
</feature>
<evidence type="ECO:0000256" key="4">
    <source>
        <dbReference type="SAM" id="MobiDB-lite"/>
    </source>
</evidence>
<gene>
    <name evidence="7" type="primary">LOC113055011</name>
</gene>
<keyword evidence="3" id="KW-0342">GTP-binding</keyword>
<evidence type="ECO:0000259" key="5">
    <source>
        <dbReference type="PROSITE" id="PS51720"/>
    </source>
</evidence>
<dbReference type="KEGG" id="caua:113055011"/>
<comment type="similarity">
    <text evidence="1">Belongs to the TRAFAC class TrmE-Era-EngA-EngB-Septin-like GTPase superfamily. AIG1/Toc34/Toc159-like paraseptin GTPase family. IAN subfamily.</text>
</comment>
<feature type="domain" description="AIG1-type G" evidence="5">
    <location>
        <begin position="221"/>
        <end position="421"/>
    </location>
</feature>
<dbReference type="Gene3D" id="3.40.50.300">
    <property type="entry name" value="P-loop containing nucleotide triphosphate hydrolases"/>
    <property type="match status" value="2"/>
</dbReference>
<sequence length="533" mass="61090">MAALDGAEESSSALRYRAVLLGKTGNGKSATGNSILGRKAFLSKLSFKTVTQEVKCESINIDGVNLTIYDTPGLFDPGNELNPDEELYQGLPELYTPDPLVFLLVIRPTRFTPEEKRTVEIIEDYLPDWHMKNTWIIFTGGDELEREGLTIEDLIEESEDMKKVVQKFDNRYFVFNNVTQHPEHGEVKQLIKAIRNVQPLRSPEIDPFLQRKSPAEHETSSNKRRLLLLGKSGSGKSATGNTILRQKLFKSELSLSPVTKQCEMHTSDVLGREVSIVDSPGFSDLALKPEDLAKELANSIALCSPGPHAFLYVVSLTGKIIQEDQNHIKNIEIIYGEEVVKYTIPVFTHSDQLEGKSVEDLIRENTTLSSFVQQCGGRYHIMNNKDMRNRKQVTDLLQKIDTMIEQNGGEHYSNQMFEDTQRYRREEEERQSEEEEKEEEERQRDDLHTEPVQGAKESWIQRTWKNTKEFVYNNFRRHLIAAAQMIYSLPRRIINLVSRVRLTCMTGDGSNVWSYDLKDKRQTKTEEAQELIN</sequence>
<dbReference type="FunFam" id="3.40.50.300:FF:000366">
    <property type="entry name" value="GTPase, IMAP family member 2"/>
    <property type="match status" value="1"/>
</dbReference>
<feature type="compositionally biased region" description="Basic and acidic residues" evidence="4">
    <location>
        <begin position="440"/>
        <end position="449"/>
    </location>
</feature>
<evidence type="ECO:0000313" key="7">
    <source>
        <dbReference type="RefSeq" id="XP_026076715.1"/>
    </source>
</evidence>
<organism evidence="6 7">
    <name type="scientific">Carassius auratus</name>
    <name type="common">Goldfish</name>
    <dbReference type="NCBI Taxonomy" id="7957"/>
    <lineage>
        <taxon>Eukaryota</taxon>
        <taxon>Metazoa</taxon>
        <taxon>Chordata</taxon>
        <taxon>Craniata</taxon>
        <taxon>Vertebrata</taxon>
        <taxon>Euteleostomi</taxon>
        <taxon>Actinopterygii</taxon>
        <taxon>Neopterygii</taxon>
        <taxon>Teleostei</taxon>
        <taxon>Ostariophysi</taxon>
        <taxon>Cypriniformes</taxon>
        <taxon>Cyprinidae</taxon>
        <taxon>Cyprininae</taxon>
        <taxon>Carassius</taxon>
    </lineage>
</organism>
<dbReference type="GeneID" id="113055011"/>
<dbReference type="GO" id="GO:0005525">
    <property type="term" value="F:GTP binding"/>
    <property type="evidence" value="ECO:0007669"/>
    <property type="project" value="UniProtKB-KW"/>
</dbReference>
<feature type="region of interest" description="Disordered" evidence="4">
    <location>
        <begin position="408"/>
        <end position="454"/>
    </location>
</feature>
<evidence type="ECO:0000256" key="2">
    <source>
        <dbReference type="ARBA" id="ARBA00022741"/>
    </source>
</evidence>
<keyword evidence="2" id="KW-0547">Nucleotide-binding</keyword>
<accession>A0A6P6KWM8</accession>
<dbReference type="RefSeq" id="XP_026076715.1">
    <property type="nucleotide sequence ID" value="XM_026220930.1"/>
</dbReference>
<protein>
    <submittedName>
        <fullName evidence="7">GTPase IMAP family member 8-like</fullName>
    </submittedName>
</protein>
<feature type="compositionally biased region" description="Basic and acidic residues" evidence="4">
    <location>
        <begin position="419"/>
        <end position="428"/>
    </location>
</feature>
<proteinExistence type="inferred from homology"/>
<dbReference type="CDD" id="cd01852">
    <property type="entry name" value="AIG1"/>
    <property type="match status" value="1"/>
</dbReference>
<dbReference type="InterPro" id="IPR006703">
    <property type="entry name" value="G_AIG1"/>
</dbReference>
<keyword evidence="6" id="KW-1185">Reference proteome</keyword>
<dbReference type="AlphaFoldDB" id="A0A6P6KWM8"/>